<evidence type="ECO:0000256" key="7">
    <source>
        <dbReference type="ARBA" id="ARBA00022801"/>
    </source>
</evidence>
<dbReference type="PIRSF" id="PIRSF000905">
    <property type="entry name" value="Glucose-6-phosphatase"/>
    <property type="match status" value="1"/>
</dbReference>
<dbReference type="Pfam" id="PF01569">
    <property type="entry name" value="PAP2"/>
    <property type="match status" value="1"/>
</dbReference>
<dbReference type="GO" id="GO:0051156">
    <property type="term" value="P:glucose 6-phosphate metabolic process"/>
    <property type="evidence" value="ECO:0007669"/>
    <property type="project" value="TreeGrafter"/>
</dbReference>
<keyword evidence="10 14" id="KW-0472">Membrane</keyword>
<evidence type="ECO:0000256" key="13">
    <source>
        <dbReference type="SAM" id="MobiDB-lite"/>
    </source>
</evidence>
<dbReference type="Proteomes" id="UP000472268">
    <property type="component" value="Chromosome 17"/>
</dbReference>
<comment type="similarity">
    <text evidence="3">Belongs to the glucose-6-phosphatase family.</text>
</comment>
<dbReference type="SUPFAM" id="SSF48317">
    <property type="entry name" value="Acid phosphatase/Vanadium-dependent haloperoxidase"/>
    <property type="match status" value="1"/>
</dbReference>
<dbReference type="AlphaFoldDB" id="A0A673VF83"/>
<dbReference type="PANTHER" id="PTHR12591">
    <property type="entry name" value="GLUCOSE-6-PHOSPHATASE"/>
    <property type="match status" value="1"/>
</dbReference>
<accession>A0A673VF83</accession>
<evidence type="ECO:0000259" key="15">
    <source>
        <dbReference type="Pfam" id="PF01569"/>
    </source>
</evidence>
<keyword evidence="17" id="KW-1185">Reference proteome</keyword>
<dbReference type="Ensembl" id="ENSSSUT00005036741.1">
    <property type="protein sequence ID" value="ENSSSUP00005032211.1"/>
    <property type="gene ID" value="ENSSSUG00005020767.1"/>
</dbReference>
<comment type="pathway">
    <text evidence="2">Carbohydrate biosynthesis; gluconeogenesis.</text>
</comment>
<evidence type="ECO:0000256" key="2">
    <source>
        <dbReference type="ARBA" id="ARBA00004742"/>
    </source>
</evidence>
<proteinExistence type="inferred from homology"/>
<reference evidence="16" key="2">
    <citation type="submission" date="2025-08" db="UniProtKB">
        <authorList>
            <consortium name="Ensembl"/>
        </authorList>
    </citation>
    <scope>IDENTIFICATION</scope>
</reference>
<dbReference type="GO" id="GO:0006094">
    <property type="term" value="P:gluconeogenesis"/>
    <property type="evidence" value="ECO:0007669"/>
    <property type="project" value="UniProtKB-UniPathway"/>
</dbReference>
<keyword evidence="7" id="KW-0378">Hydrolase</keyword>
<organism evidence="16 17">
    <name type="scientific">Suricata suricatta</name>
    <name type="common">Meerkat</name>
    <dbReference type="NCBI Taxonomy" id="37032"/>
    <lineage>
        <taxon>Eukaryota</taxon>
        <taxon>Metazoa</taxon>
        <taxon>Chordata</taxon>
        <taxon>Craniata</taxon>
        <taxon>Vertebrata</taxon>
        <taxon>Euteleostomi</taxon>
        <taxon>Mammalia</taxon>
        <taxon>Eutheria</taxon>
        <taxon>Laurasiatheria</taxon>
        <taxon>Carnivora</taxon>
        <taxon>Feliformia</taxon>
        <taxon>Herpestidae</taxon>
        <taxon>Suricata</taxon>
    </lineage>
</organism>
<reference evidence="16" key="3">
    <citation type="submission" date="2025-09" db="UniProtKB">
        <authorList>
            <consortium name="Ensembl"/>
        </authorList>
    </citation>
    <scope>IDENTIFICATION</scope>
</reference>
<evidence type="ECO:0000256" key="14">
    <source>
        <dbReference type="SAM" id="Phobius"/>
    </source>
</evidence>
<gene>
    <name evidence="16" type="primary">G6PC3</name>
</gene>
<dbReference type="GO" id="GO:0005789">
    <property type="term" value="C:endoplasmic reticulum membrane"/>
    <property type="evidence" value="ECO:0007669"/>
    <property type="project" value="UniProtKB-SubCell"/>
</dbReference>
<dbReference type="InterPro" id="IPR036938">
    <property type="entry name" value="PAP2/HPO_sf"/>
</dbReference>
<name>A0A673VF83_SURSU</name>
<evidence type="ECO:0000256" key="11">
    <source>
        <dbReference type="ARBA" id="ARBA00039337"/>
    </source>
</evidence>
<feature type="active site" description="Nucleophile" evidence="12">
    <location>
        <position position="173"/>
    </location>
</feature>
<evidence type="ECO:0000256" key="1">
    <source>
        <dbReference type="ARBA" id="ARBA00004477"/>
    </source>
</evidence>
<feature type="transmembrane region" description="Helical" evidence="14">
    <location>
        <begin position="347"/>
        <end position="371"/>
    </location>
</feature>
<comment type="subcellular location">
    <subcellularLocation>
        <location evidence="1">Endoplasmic reticulum membrane</location>
        <topology evidence="1">Multi-pass membrane protein</topology>
    </subcellularLocation>
</comment>
<evidence type="ECO:0000256" key="5">
    <source>
        <dbReference type="ARBA" id="ARBA00022432"/>
    </source>
</evidence>
<dbReference type="PANTHER" id="PTHR12591:SF2">
    <property type="entry name" value="GLUCOSE-6-PHOSPHATASE 3"/>
    <property type="match status" value="1"/>
</dbReference>
<feature type="transmembrane region" description="Helical" evidence="14">
    <location>
        <begin position="25"/>
        <end position="47"/>
    </location>
</feature>
<dbReference type="InterPro" id="IPR000326">
    <property type="entry name" value="PAP2/HPO"/>
</dbReference>
<dbReference type="InterPro" id="IPR016275">
    <property type="entry name" value="Glucose-6-phosphatase"/>
</dbReference>
<evidence type="ECO:0000256" key="9">
    <source>
        <dbReference type="ARBA" id="ARBA00022989"/>
    </source>
</evidence>
<feature type="region of interest" description="Disordered" evidence="13">
    <location>
        <begin position="224"/>
        <end position="245"/>
    </location>
</feature>
<dbReference type="EC" id="3.1.3.9" evidence="4"/>
<evidence type="ECO:0000256" key="6">
    <source>
        <dbReference type="ARBA" id="ARBA00022692"/>
    </source>
</evidence>
<dbReference type="GO" id="GO:0004346">
    <property type="term" value="F:glucose-6-phosphatase activity"/>
    <property type="evidence" value="ECO:0007669"/>
    <property type="project" value="UniProtKB-EC"/>
</dbReference>
<feature type="active site" description="Proton donor" evidence="12">
    <location>
        <position position="114"/>
    </location>
</feature>
<keyword evidence="8" id="KW-0256">Endoplasmic reticulum</keyword>
<evidence type="ECO:0000256" key="4">
    <source>
        <dbReference type="ARBA" id="ARBA00012634"/>
    </source>
</evidence>
<reference evidence="16 17" key="1">
    <citation type="submission" date="2019-05" db="EMBL/GenBank/DDBJ databases">
        <title>A Chromosome-scale Meerkat (S. suricatta) Genome Assembly.</title>
        <authorList>
            <person name="Dudchenko O."/>
            <person name="Lieberman Aiden E."/>
            <person name="Tung J."/>
            <person name="Barreiro L.B."/>
            <person name="Clutton-Brock T.H."/>
        </authorList>
    </citation>
    <scope>NUCLEOTIDE SEQUENCE [LARGE SCALE GENOMIC DNA]</scope>
</reference>
<protein>
    <recommendedName>
        <fullName evidence="11">Glucose-6-phosphatase 3</fullName>
        <ecNumber evidence="4">3.1.3.9</ecNumber>
    </recommendedName>
</protein>
<sequence length="385" mass="42488">MESTLGAGIVMAEALQTQLPWLENVWLWVTFLGDPKSLFLFYFPAAYYASRRVGIAVLWISLITEWLNLVFKWLLFGDRPFWWIHESGYYSQAPAQVHQFPASCETGPGSPSGHCMITGAALWPIMTAISSHVATRAHRCYTGLADGPQGTHGAGAKFLRIDLTGPLAGCQPHLLDPLYAGPGSFLVSPALKLGQARARFASPVPSLVGSLVWCSQKGTRDLFTNTDSPGVTAQHGGRRQRAESQWPSRFQGRMSLLQRPPPPHRSISLASKWCERPEWVHLDSRPFASLSRDSGAALGLGIALHSPCYAQVRRAYLGHGQKVVCLVLAMGLLGPLDWLGYPPQISLFYIFNFLKYTLWPCLVLALVPWVVHTFSAQELPPIRSS</sequence>
<evidence type="ECO:0000313" key="16">
    <source>
        <dbReference type="Ensembl" id="ENSSSUP00005032211.1"/>
    </source>
</evidence>
<feature type="transmembrane region" description="Helical" evidence="14">
    <location>
        <begin position="323"/>
        <end position="341"/>
    </location>
</feature>
<keyword evidence="6 14" id="KW-0812">Transmembrane</keyword>
<keyword evidence="9 14" id="KW-1133">Transmembrane helix</keyword>
<dbReference type="UniPathway" id="UPA00138"/>
<feature type="transmembrane region" description="Helical" evidence="14">
    <location>
        <begin position="53"/>
        <end position="75"/>
    </location>
</feature>
<evidence type="ECO:0000256" key="3">
    <source>
        <dbReference type="ARBA" id="ARBA00009266"/>
    </source>
</evidence>
<keyword evidence="5" id="KW-0312">Gluconeogenesis</keyword>
<evidence type="ECO:0000313" key="17">
    <source>
        <dbReference type="Proteomes" id="UP000472268"/>
    </source>
</evidence>
<evidence type="ECO:0000256" key="12">
    <source>
        <dbReference type="PIRSR" id="PIRSR000905-1"/>
    </source>
</evidence>
<evidence type="ECO:0000256" key="8">
    <source>
        <dbReference type="ARBA" id="ARBA00022824"/>
    </source>
</evidence>
<feature type="domain" description="Phosphatidic acid phosphatase type 2/haloperoxidase" evidence="15">
    <location>
        <begin position="56"/>
        <end position="135"/>
    </location>
</feature>
<evidence type="ECO:0000256" key="10">
    <source>
        <dbReference type="ARBA" id="ARBA00023136"/>
    </source>
</evidence>